<feature type="region of interest" description="Disordered" evidence="1">
    <location>
        <begin position="1201"/>
        <end position="1222"/>
    </location>
</feature>
<feature type="compositionally biased region" description="Polar residues" evidence="1">
    <location>
        <begin position="74"/>
        <end position="87"/>
    </location>
</feature>
<dbReference type="PANTHER" id="PTHR23389:SF21">
    <property type="entry name" value="ATPASE FAMILY AAA DOMAIN-CONTAINING PROTEIN 5"/>
    <property type="match status" value="1"/>
</dbReference>
<dbReference type="EMBL" id="KZ679014">
    <property type="protein sequence ID" value="PSS13279.1"/>
    <property type="molecule type" value="Genomic_DNA"/>
</dbReference>
<feature type="region of interest" description="Disordered" evidence="1">
    <location>
        <begin position="747"/>
        <end position="800"/>
    </location>
</feature>
<proteinExistence type="predicted"/>
<feature type="region of interest" description="Disordered" evidence="1">
    <location>
        <begin position="1257"/>
        <end position="1286"/>
    </location>
</feature>
<dbReference type="InParanoid" id="A0A2T3AX99"/>
<feature type="region of interest" description="Disordered" evidence="1">
    <location>
        <begin position="326"/>
        <end position="361"/>
    </location>
</feature>
<feature type="region of interest" description="Disordered" evidence="1">
    <location>
        <begin position="488"/>
        <end position="513"/>
    </location>
</feature>
<keyword evidence="4" id="KW-1185">Reference proteome</keyword>
<feature type="region of interest" description="Disordered" evidence="1">
    <location>
        <begin position="1"/>
        <end position="246"/>
    </location>
</feature>
<feature type="region of interest" description="Disordered" evidence="1">
    <location>
        <begin position="580"/>
        <end position="645"/>
    </location>
</feature>
<reference evidence="3 4" key="1">
    <citation type="journal article" date="2018" name="New Phytol.">
        <title>Comparative genomics and transcriptomics depict ericoid mycorrhizal fungi as versatile saprotrophs and plant mutualists.</title>
        <authorList>
            <person name="Martino E."/>
            <person name="Morin E."/>
            <person name="Grelet G.A."/>
            <person name="Kuo A."/>
            <person name="Kohler A."/>
            <person name="Daghino S."/>
            <person name="Barry K.W."/>
            <person name="Cichocki N."/>
            <person name="Clum A."/>
            <person name="Dockter R.B."/>
            <person name="Hainaut M."/>
            <person name="Kuo R.C."/>
            <person name="LaButti K."/>
            <person name="Lindahl B.D."/>
            <person name="Lindquist E.A."/>
            <person name="Lipzen A."/>
            <person name="Khouja H.R."/>
            <person name="Magnuson J."/>
            <person name="Murat C."/>
            <person name="Ohm R.A."/>
            <person name="Singer S.W."/>
            <person name="Spatafora J.W."/>
            <person name="Wang M."/>
            <person name="Veneault-Fourrey C."/>
            <person name="Henrissat B."/>
            <person name="Grigoriev I.V."/>
            <person name="Martin F.M."/>
            <person name="Perotto S."/>
        </authorList>
    </citation>
    <scope>NUCLEOTIDE SEQUENCE [LARGE SCALE GENOMIC DNA]</scope>
    <source>
        <strain evidence="3 4">ATCC 22711</strain>
    </source>
</reference>
<feature type="domain" description="ATPase AAA-type core" evidence="2">
    <location>
        <begin position="671"/>
        <end position="738"/>
    </location>
</feature>
<feature type="compositionally biased region" description="Polar residues" evidence="1">
    <location>
        <begin position="580"/>
        <end position="591"/>
    </location>
</feature>
<evidence type="ECO:0000259" key="2">
    <source>
        <dbReference type="Pfam" id="PF00004"/>
    </source>
</evidence>
<dbReference type="PANTHER" id="PTHR23389">
    <property type="entry name" value="CHROMOSOME TRANSMISSION FIDELITY FACTOR 18"/>
    <property type="match status" value="1"/>
</dbReference>
<name>A0A2T3AX99_AMORE</name>
<feature type="compositionally biased region" description="Polar residues" evidence="1">
    <location>
        <begin position="182"/>
        <end position="194"/>
    </location>
</feature>
<dbReference type="GO" id="GO:0005524">
    <property type="term" value="F:ATP binding"/>
    <property type="evidence" value="ECO:0007669"/>
    <property type="project" value="InterPro"/>
</dbReference>
<dbReference type="Gene3D" id="3.40.50.300">
    <property type="entry name" value="P-loop containing nucleotide triphosphate hydrolases"/>
    <property type="match status" value="1"/>
</dbReference>
<dbReference type="OrthoDB" id="9996895at2759"/>
<protein>
    <recommendedName>
        <fullName evidence="2">ATPase AAA-type core domain-containing protein</fullName>
    </recommendedName>
</protein>
<feature type="compositionally biased region" description="Polar residues" evidence="1">
    <location>
        <begin position="28"/>
        <end position="48"/>
    </location>
</feature>
<feature type="compositionally biased region" description="Basic and acidic residues" evidence="1">
    <location>
        <begin position="1264"/>
        <end position="1276"/>
    </location>
</feature>
<evidence type="ECO:0000256" key="1">
    <source>
        <dbReference type="SAM" id="MobiDB-lite"/>
    </source>
</evidence>
<organism evidence="3 4">
    <name type="scientific">Amorphotheca resinae ATCC 22711</name>
    <dbReference type="NCBI Taxonomy" id="857342"/>
    <lineage>
        <taxon>Eukaryota</taxon>
        <taxon>Fungi</taxon>
        <taxon>Dikarya</taxon>
        <taxon>Ascomycota</taxon>
        <taxon>Pezizomycotina</taxon>
        <taxon>Leotiomycetes</taxon>
        <taxon>Helotiales</taxon>
        <taxon>Amorphothecaceae</taxon>
        <taxon>Amorphotheca</taxon>
    </lineage>
</organism>
<dbReference type="STRING" id="857342.A0A2T3AX99"/>
<sequence length="1286" mass="140726">MAVLVSKTMGAMNETHKPVYPLFEKPSKSVQPQSKNGVSPIEQTNPEVLSQPDLPSKKATSGGNEKTRKAAIAETSNPAVLSKSSAISHPDTENTGFLEVDPNHARRKRRKTASPESKELPEGDEERTRVSSPISSPTAKPPNNVASEIEQVPEICTKSPPNVVAISTATSDEPGQGGDGGTASSSKDGSNVINTLPRAEQSKPKKILRFNPKTGTIGSPPSKKRSSLIEDASKPTQSRRGKQPKSRIVTIYYGHDRDLPPEVGLKIAQILQGNKVAASCAKNISILDYEQPKSMKVIGTNPAVPPHPFFLGKAAMKPPVVQKAVQSSPNVEIERPKESKTISLARTGSPKRSSSSKPTSSAFTGFAGFGNTAKILKFPGAIEPAWPWKGMTHIRGNDETLHTMHLPINGFSGLPSRTRKSKYQAVEVLANEDVIGLLATELCMGQIVKSIKDINIDEHPPLPSCLRTPVKRFEAGPKLQERVRKELVTPLPPANAAKDDSSSEDEIQGNISRRVRSHPALTKIYNAIATSLSAFDQSRCESQTWIHKYAPGAAAEVLQTGREAEILKEWLQKLTVMSVETSSGDGSNSRGSPVPRRPAGSKPDPSTKRKRKAKKLDGFVVSSDEEDNDMDEISEPEEDAFLSGSQGPLKRTVVRVGDASAKGSTRLTNAVVLSGPHGCGKTAAVYAVAKELGFEVFEINSSSRRSGKDILEKVGDMTRNHLVQISQNQAPTEAVDEDAKRISDALENDLKSGRQGTMNSFFKPRGSTKAISKPKKPDTTAKETKAGKSNVPPKAHPKQQKQSLILFEEVDVLYEEDKQFWATVMTMIIQSKRPIVMTCTDESSVPLSSLSLHAILRFTSPPIDLATDYMLLVAANEGHVIRRDAVKSLYESRHLDLRASLMELNFWCQFAVGDFRGGLDWFYSRWPSGSDVDEHGNTIRVVSEDTYQTGMGWLSQDFLESHLPYLDIEEETLHEAWDGWQLDVGDWQKTLDIPTWARKTQSLSKGKRDDLAALSIYADFSDEMSAADLCSSGAFASDSKTPLDVNPPELSPKAREDYILSHEVLEAAPVVRFENLGKDISLWMRSRARKYLQVDQHIKHGLEIPTELDRPSEARVIELIRNQSSSPESSLSRKDFSLAFDPISEPEKSSLNTTGTLEASVFDRTMEIIATDMAPYVRSIVAYDVRLQQDRARLSNLLSEGGRRGKRMRTTRSAMSALEGGARSTTRRDRYFGPGLNPHFVLHTGMQSWTDAALAETKGAGSKAGRDVSTEGKETDTGVDELMGSS</sequence>
<feature type="compositionally biased region" description="Low complexity" evidence="1">
    <location>
        <begin position="346"/>
        <end position="361"/>
    </location>
</feature>
<evidence type="ECO:0000313" key="3">
    <source>
        <dbReference type="EMBL" id="PSS13279.1"/>
    </source>
</evidence>
<dbReference type="InterPro" id="IPR027417">
    <property type="entry name" value="P-loop_NTPase"/>
</dbReference>
<feature type="compositionally biased region" description="Acidic residues" evidence="1">
    <location>
        <begin position="623"/>
        <end position="640"/>
    </location>
</feature>
<dbReference type="GO" id="GO:0005634">
    <property type="term" value="C:nucleus"/>
    <property type="evidence" value="ECO:0007669"/>
    <property type="project" value="TreeGrafter"/>
</dbReference>
<feature type="compositionally biased region" description="Basic and acidic residues" evidence="1">
    <location>
        <begin position="116"/>
        <end position="129"/>
    </location>
</feature>
<dbReference type="Proteomes" id="UP000241818">
    <property type="component" value="Unassembled WGS sequence"/>
</dbReference>
<dbReference type="RefSeq" id="XP_024719270.1">
    <property type="nucleotide sequence ID" value="XM_024862865.1"/>
</dbReference>
<gene>
    <name evidence="3" type="ORF">M430DRAFT_144084</name>
</gene>
<dbReference type="GO" id="GO:0016887">
    <property type="term" value="F:ATP hydrolysis activity"/>
    <property type="evidence" value="ECO:0007669"/>
    <property type="project" value="InterPro"/>
</dbReference>
<accession>A0A2T3AX99</accession>
<dbReference type="SUPFAM" id="SSF52540">
    <property type="entry name" value="P-loop containing nucleoside triphosphate hydrolases"/>
    <property type="match status" value="1"/>
</dbReference>
<feature type="compositionally biased region" description="Basic and acidic residues" evidence="1">
    <location>
        <begin position="775"/>
        <end position="786"/>
    </location>
</feature>
<evidence type="ECO:0000313" key="4">
    <source>
        <dbReference type="Proteomes" id="UP000241818"/>
    </source>
</evidence>
<dbReference type="InterPro" id="IPR003959">
    <property type="entry name" value="ATPase_AAA_core"/>
</dbReference>
<dbReference type="GO" id="GO:0003677">
    <property type="term" value="F:DNA binding"/>
    <property type="evidence" value="ECO:0007669"/>
    <property type="project" value="TreeGrafter"/>
</dbReference>
<dbReference type="Pfam" id="PF00004">
    <property type="entry name" value="AAA"/>
    <property type="match status" value="1"/>
</dbReference>
<dbReference type="GeneID" id="36570946"/>